<dbReference type="EMBL" id="CP025001">
    <property type="protein sequence ID" value="AUJ76214.1"/>
    <property type="molecule type" value="Genomic_DNA"/>
</dbReference>
<dbReference type="KEGG" id="bsia:CWD84_04950"/>
<dbReference type="Proteomes" id="UP000234366">
    <property type="component" value="Chromosome"/>
</dbReference>
<evidence type="ECO:0000313" key="2">
    <source>
        <dbReference type="Proteomes" id="UP000234366"/>
    </source>
</evidence>
<keyword evidence="2" id="KW-1185">Reference proteome</keyword>
<dbReference type="InterPro" id="IPR058870">
    <property type="entry name" value="YuzC"/>
</dbReference>
<evidence type="ECO:0000313" key="1">
    <source>
        <dbReference type="EMBL" id="AUJ76214.1"/>
    </source>
</evidence>
<sequence>MHYVYLCCPVFAAPYRNPAPSPQASANILTTSAKDAAGMLEDARLLLARLSASKELARRILTAAESSDAAAVKRLIKQTGIKNDFDVTFNPDGIRVSLIREQSRFIIALRWSA</sequence>
<protein>
    <recommendedName>
        <fullName evidence="3">Inner spore coat protein</fullName>
    </recommendedName>
</protein>
<accession>A0AAI8MZA1</accession>
<reference evidence="1 2" key="1">
    <citation type="submission" date="2017-11" db="EMBL/GenBank/DDBJ databases">
        <title>Genome sequence and genome mining of multiple bioactive secondary metabolites from a deep sea-derived Bacillus siamensis SCSIO 05746.</title>
        <authorList>
            <person name="Pan H.-Q."/>
            <person name="Ju J.-H."/>
        </authorList>
    </citation>
    <scope>NUCLEOTIDE SEQUENCE [LARGE SCALE GENOMIC DNA]</scope>
    <source>
        <strain evidence="1 2">SCSIO 05746</strain>
    </source>
</reference>
<dbReference type="Pfam" id="PF26344">
    <property type="entry name" value="YuzC"/>
    <property type="match status" value="1"/>
</dbReference>
<proteinExistence type="predicted"/>
<dbReference type="AlphaFoldDB" id="A0AAI8MZA1"/>
<dbReference type="RefSeq" id="WP_060964421.1">
    <property type="nucleotide sequence ID" value="NZ_CP025001.1"/>
</dbReference>
<name>A0AAI8MZA1_9BACI</name>
<organism evidence="1 2">
    <name type="scientific">Bacillus siamensis</name>
    <dbReference type="NCBI Taxonomy" id="659243"/>
    <lineage>
        <taxon>Bacteria</taxon>
        <taxon>Bacillati</taxon>
        <taxon>Bacillota</taxon>
        <taxon>Bacilli</taxon>
        <taxon>Bacillales</taxon>
        <taxon>Bacillaceae</taxon>
        <taxon>Bacillus</taxon>
        <taxon>Bacillus amyloliquefaciens group</taxon>
    </lineage>
</organism>
<evidence type="ECO:0008006" key="3">
    <source>
        <dbReference type="Google" id="ProtNLM"/>
    </source>
</evidence>
<gene>
    <name evidence="1" type="ORF">CWD84_04950</name>
</gene>